<dbReference type="Pfam" id="PF12796">
    <property type="entry name" value="Ank_2"/>
    <property type="match status" value="5"/>
</dbReference>
<evidence type="ECO:0000256" key="3">
    <source>
        <dbReference type="PROSITE-ProRule" id="PRU00023"/>
    </source>
</evidence>
<dbReference type="SUPFAM" id="SSF48403">
    <property type="entry name" value="Ankyrin repeat"/>
    <property type="match status" value="3"/>
</dbReference>
<feature type="repeat" description="ANK" evidence="3">
    <location>
        <begin position="541"/>
        <end position="570"/>
    </location>
</feature>
<name>A0A0D2FWB3_9EURO</name>
<dbReference type="AlphaFoldDB" id="A0A0D2FWB3"/>
<feature type="repeat" description="ANK" evidence="3">
    <location>
        <begin position="817"/>
        <end position="849"/>
    </location>
</feature>
<evidence type="ECO:0000313" key="5">
    <source>
        <dbReference type="Proteomes" id="UP000054266"/>
    </source>
</evidence>
<accession>A0A0D2FWB3</accession>
<evidence type="ECO:0000313" key="4">
    <source>
        <dbReference type="EMBL" id="KIW72763.1"/>
    </source>
</evidence>
<reference evidence="4 5" key="1">
    <citation type="submission" date="2015-01" db="EMBL/GenBank/DDBJ databases">
        <title>The Genome Sequence of Capronia semiimmersa CBS27337.</title>
        <authorList>
            <consortium name="The Broad Institute Genomics Platform"/>
            <person name="Cuomo C."/>
            <person name="de Hoog S."/>
            <person name="Gorbushina A."/>
            <person name="Stielow B."/>
            <person name="Teixiera M."/>
            <person name="Abouelleil A."/>
            <person name="Chapman S.B."/>
            <person name="Priest M."/>
            <person name="Young S.K."/>
            <person name="Wortman J."/>
            <person name="Nusbaum C."/>
            <person name="Birren B."/>
        </authorList>
    </citation>
    <scope>NUCLEOTIDE SEQUENCE [LARGE SCALE GENOMIC DNA]</scope>
    <source>
        <strain evidence="4 5">CBS 27337</strain>
    </source>
</reference>
<dbReference type="Gene3D" id="1.25.40.20">
    <property type="entry name" value="Ankyrin repeat-containing domain"/>
    <property type="match status" value="5"/>
</dbReference>
<evidence type="ECO:0000256" key="1">
    <source>
        <dbReference type="ARBA" id="ARBA00022737"/>
    </source>
</evidence>
<keyword evidence="2 3" id="KW-0040">ANK repeat</keyword>
<dbReference type="InterPro" id="IPR002110">
    <property type="entry name" value="Ankyrin_rpt"/>
</dbReference>
<sequence>MVNLALFMVSNKVAGSQRGIGVEVYHWVKGQGNSELFEYLLSLQDPTAEALTEHLFSISIENKDVHIVRRILDSGLDPNELKCSDRWGTQITPLQRACQLGSPELVRALLDAKADVNVVPPGSYPPLILALESICQAREAADYGSEPEDYDNEPEDYDNEPEDSQAIKLVRILLRAGANLNPDGYQSPLAIAASYAHLELVTFLLRKGADPNFPLGDRSDAPLVLAMCSERPLSDVVSTVRTLVQAGADVNFSFIDGDDDDRKDMTVLDFACEQRVTEVVKVLLEGGARTTEQALINAILRRDSHCVNLLIRYHAPVTERTLGFAVTWGADTICRLLLSSAEESVKGRCRMTMFTKAIESGNRRLMEELSASGIELQSTVELTEAIEAAAERGDIAIFRLLLNEDSRYRDTVLRSLGDSLYLTIAHKRRYVTEILLAAGADVNGSKNGRARFVAYDAFVKGASDTGRTPLHAAMYLMDTALSQRLLTSGAAVNVLSSEGHTYSVLPLAVAWGQHQLIKILLDKGAETDACSEVSMSSSNDDRKSAVTVAAEKNDLKSIQLLVEAGADVNAPFGGITALAAAVQNGNTEIINYLVDHGAKPDQKCLNIAIKNSTNDDLVEHILAIGPDVTEEDLLAAADRYPARMRMILNAKKKRYGRYPRAFGSQTLQHAIASSSTSMVQLLLEYGINSATIVRKYSTSERIPHAGLRWNESAFGTAIRLDMTEDLSLVRRLLKADADPNKIVSEEPTHTALLAAIARNSTKLVDMLVSAGANVNPRLVHGISRTPLQLAVEQGSMDIVNVLLEKGAEVNAPAYDQYGATALQFAAIKGFLGAASTLLEKHADVNAPAAKVGGRTALEGASEHGRIDMIQLLLNAGARVFGEGSRQFERARDLASENGHRAARRLLENYRAQPPSLPGNPRLSTMGNDNGEGDLSLADLTYHELSMDIDNGGGDLSLTDLPYPDLSMDNGNGGGDLNLADLPYLELSMDIENGEGDLSWADLPYLEFPMDNGNGDGDLILADTTIFGADWLDGTL</sequence>
<dbReference type="HOGENOM" id="CLU_007262_0_0_1"/>
<gene>
    <name evidence="4" type="ORF">PV04_00938</name>
</gene>
<protein>
    <submittedName>
        <fullName evidence="4">Uncharacterized protein</fullName>
    </submittedName>
</protein>
<feature type="repeat" description="ANK" evidence="3">
    <location>
        <begin position="782"/>
        <end position="814"/>
    </location>
</feature>
<dbReference type="PRINTS" id="PR01415">
    <property type="entry name" value="ANKYRIN"/>
</dbReference>
<dbReference type="InterPro" id="IPR036770">
    <property type="entry name" value="Ankyrin_rpt-contain_sf"/>
</dbReference>
<feature type="repeat" description="ANK" evidence="3">
    <location>
        <begin position="184"/>
        <end position="212"/>
    </location>
</feature>
<feature type="repeat" description="ANK" evidence="3">
    <location>
        <begin position="89"/>
        <end position="121"/>
    </location>
</feature>
<proteinExistence type="predicted"/>
<organism evidence="4 5">
    <name type="scientific">Phialophora macrospora</name>
    <dbReference type="NCBI Taxonomy" id="1851006"/>
    <lineage>
        <taxon>Eukaryota</taxon>
        <taxon>Fungi</taxon>
        <taxon>Dikarya</taxon>
        <taxon>Ascomycota</taxon>
        <taxon>Pezizomycotina</taxon>
        <taxon>Eurotiomycetes</taxon>
        <taxon>Chaetothyriomycetidae</taxon>
        <taxon>Chaetothyriales</taxon>
        <taxon>Herpotrichiellaceae</taxon>
        <taxon>Phialophora</taxon>
    </lineage>
</organism>
<dbReference type="STRING" id="5601.A0A0D2FWB3"/>
<feature type="repeat" description="ANK" evidence="3">
    <location>
        <begin position="573"/>
        <end position="605"/>
    </location>
</feature>
<dbReference type="PROSITE" id="PS50088">
    <property type="entry name" value="ANK_REPEAT"/>
    <property type="match status" value="9"/>
</dbReference>
<keyword evidence="5" id="KW-1185">Reference proteome</keyword>
<dbReference type="Proteomes" id="UP000054266">
    <property type="component" value="Unassembled WGS sequence"/>
</dbReference>
<dbReference type="EMBL" id="KN846956">
    <property type="protein sequence ID" value="KIW72763.1"/>
    <property type="molecule type" value="Genomic_DNA"/>
</dbReference>
<feature type="repeat" description="ANK" evidence="3">
    <location>
        <begin position="465"/>
        <end position="497"/>
    </location>
</feature>
<feature type="repeat" description="ANK" evidence="3">
    <location>
        <begin position="500"/>
        <end position="532"/>
    </location>
</feature>
<dbReference type="PROSITE" id="PS50297">
    <property type="entry name" value="ANK_REP_REGION"/>
    <property type="match status" value="7"/>
</dbReference>
<dbReference type="PANTHER" id="PTHR24198">
    <property type="entry name" value="ANKYRIN REPEAT AND PROTEIN KINASE DOMAIN-CONTAINING PROTEIN"/>
    <property type="match status" value="1"/>
</dbReference>
<keyword evidence="1" id="KW-0677">Repeat</keyword>
<dbReference type="PANTHER" id="PTHR24198:SF165">
    <property type="entry name" value="ANKYRIN REPEAT-CONTAINING PROTEIN-RELATED"/>
    <property type="match status" value="1"/>
</dbReference>
<evidence type="ECO:0000256" key="2">
    <source>
        <dbReference type="ARBA" id="ARBA00023043"/>
    </source>
</evidence>
<dbReference type="SMART" id="SM00248">
    <property type="entry name" value="ANK"/>
    <property type="match status" value="19"/>
</dbReference>
<feature type="repeat" description="ANK" evidence="3">
    <location>
        <begin position="852"/>
        <end position="884"/>
    </location>
</feature>